<dbReference type="AlphaFoldDB" id="A0AA39P7E3"/>
<gene>
    <name evidence="8" type="ORF">IW261DRAFT_1628586</name>
</gene>
<keyword evidence="6" id="KW-0408">Iron</keyword>
<proteinExistence type="inferred from homology"/>
<dbReference type="Proteomes" id="UP001175227">
    <property type="component" value="Unassembled WGS sequence"/>
</dbReference>
<dbReference type="PANTHER" id="PTHR46300:SF1">
    <property type="entry name" value="P450, PUTATIVE (EUROFUNG)-RELATED"/>
    <property type="match status" value="1"/>
</dbReference>
<evidence type="ECO:0008006" key="10">
    <source>
        <dbReference type="Google" id="ProtNLM"/>
    </source>
</evidence>
<evidence type="ECO:0000256" key="3">
    <source>
        <dbReference type="ARBA" id="ARBA00022617"/>
    </source>
</evidence>
<name>A0AA39P7E3_9AGAR</name>
<feature type="non-terminal residue" evidence="8">
    <location>
        <position position="173"/>
    </location>
</feature>
<reference evidence="8" key="1">
    <citation type="submission" date="2023-06" db="EMBL/GenBank/DDBJ databases">
        <authorList>
            <consortium name="Lawrence Berkeley National Laboratory"/>
            <person name="Ahrendt S."/>
            <person name="Sahu N."/>
            <person name="Indic B."/>
            <person name="Wong-Bajracharya J."/>
            <person name="Merenyi Z."/>
            <person name="Ke H.-M."/>
            <person name="Monk M."/>
            <person name="Kocsube S."/>
            <person name="Drula E."/>
            <person name="Lipzen A."/>
            <person name="Balint B."/>
            <person name="Henrissat B."/>
            <person name="Andreopoulos B."/>
            <person name="Martin F.M."/>
            <person name="Harder C.B."/>
            <person name="Rigling D."/>
            <person name="Ford K.L."/>
            <person name="Foster G.D."/>
            <person name="Pangilinan J."/>
            <person name="Papanicolaou A."/>
            <person name="Barry K."/>
            <person name="LaButti K."/>
            <person name="Viragh M."/>
            <person name="Koriabine M."/>
            <person name="Yan M."/>
            <person name="Riley R."/>
            <person name="Champramary S."/>
            <person name="Plett K.L."/>
            <person name="Tsai I.J."/>
            <person name="Slot J."/>
            <person name="Sipos G."/>
            <person name="Plett J."/>
            <person name="Nagy L.G."/>
            <person name="Grigoriev I.V."/>
        </authorList>
    </citation>
    <scope>NUCLEOTIDE SEQUENCE</scope>
    <source>
        <strain evidence="8">ICMP 16352</strain>
    </source>
</reference>
<dbReference type="PANTHER" id="PTHR46300">
    <property type="entry name" value="P450, PUTATIVE (EUROFUNG)-RELATED-RELATED"/>
    <property type="match status" value="1"/>
</dbReference>
<dbReference type="GO" id="GO:0004497">
    <property type="term" value="F:monooxygenase activity"/>
    <property type="evidence" value="ECO:0007669"/>
    <property type="project" value="UniProtKB-KW"/>
</dbReference>
<dbReference type="SUPFAM" id="SSF48264">
    <property type="entry name" value="Cytochrome P450"/>
    <property type="match status" value="1"/>
</dbReference>
<keyword evidence="9" id="KW-1185">Reference proteome</keyword>
<accession>A0AA39P7E3</accession>
<comment type="similarity">
    <text evidence="2">Belongs to the cytochrome P450 family.</text>
</comment>
<dbReference type="EMBL" id="JAUEPR010000013">
    <property type="protein sequence ID" value="KAK0478972.1"/>
    <property type="molecule type" value="Genomic_DNA"/>
</dbReference>
<evidence type="ECO:0000256" key="1">
    <source>
        <dbReference type="ARBA" id="ARBA00001971"/>
    </source>
</evidence>
<evidence type="ECO:0000256" key="5">
    <source>
        <dbReference type="ARBA" id="ARBA00023002"/>
    </source>
</evidence>
<dbReference type="InterPro" id="IPR050364">
    <property type="entry name" value="Cytochrome_P450_fung"/>
</dbReference>
<protein>
    <recommendedName>
        <fullName evidence="10">Cytochrome P450</fullName>
    </recommendedName>
</protein>
<dbReference type="InterPro" id="IPR036396">
    <property type="entry name" value="Cyt_P450_sf"/>
</dbReference>
<evidence type="ECO:0000256" key="7">
    <source>
        <dbReference type="ARBA" id="ARBA00023033"/>
    </source>
</evidence>
<evidence type="ECO:0000256" key="4">
    <source>
        <dbReference type="ARBA" id="ARBA00022723"/>
    </source>
</evidence>
<comment type="cofactor">
    <cofactor evidence="1">
        <name>heme</name>
        <dbReference type="ChEBI" id="CHEBI:30413"/>
    </cofactor>
</comment>
<dbReference type="GO" id="GO:0005506">
    <property type="term" value="F:iron ion binding"/>
    <property type="evidence" value="ECO:0007669"/>
    <property type="project" value="InterPro"/>
</dbReference>
<keyword evidence="5" id="KW-0560">Oxidoreductase</keyword>
<evidence type="ECO:0000313" key="8">
    <source>
        <dbReference type="EMBL" id="KAK0478972.1"/>
    </source>
</evidence>
<dbReference type="GO" id="GO:0016705">
    <property type="term" value="F:oxidoreductase activity, acting on paired donors, with incorporation or reduction of molecular oxygen"/>
    <property type="evidence" value="ECO:0007669"/>
    <property type="project" value="InterPro"/>
</dbReference>
<keyword evidence="4" id="KW-0479">Metal-binding</keyword>
<comment type="caution">
    <text evidence="8">The sequence shown here is derived from an EMBL/GenBank/DDBJ whole genome shotgun (WGS) entry which is preliminary data.</text>
</comment>
<sequence>QSPSSGLPLPPGPPSDSIFATSFESQLFHQHFEQWTQEYGPVFSFRQGLKTIIIVGRFQAAMDIMEKEGASLADCPRSIAAGETLSGGMRVLLTSASERFKKMQSQRALLVTPNTHYNCETEYAGHCPGSREVRAAVVMDSAYSKLSPSYKDPKIRFVNRCLIRCRLTMHAGA</sequence>
<dbReference type="Gene3D" id="1.10.630.10">
    <property type="entry name" value="Cytochrome P450"/>
    <property type="match status" value="1"/>
</dbReference>
<dbReference type="Pfam" id="PF00067">
    <property type="entry name" value="p450"/>
    <property type="match status" value="1"/>
</dbReference>
<dbReference type="InterPro" id="IPR001128">
    <property type="entry name" value="Cyt_P450"/>
</dbReference>
<evidence type="ECO:0000313" key="9">
    <source>
        <dbReference type="Proteomes" id="UP001175227"/>
    </source>
</evidence>
<keyword evidence="3" id="KW-0349">Heme</keyword>
<evidence type="ECO:0000256" key="6">
    <source>
        <dbReference type="ARBA" id="ARBA00023004"/>
    </source>
</evidence>
<keyword evidence="7" id="KW-0503">Monooxygenase</keyword>
<dbReference type="GO" id="GO:0020037">
    <property type="term" value="F:heme binding"/>
    <property type="evidence" value="ECO:0007669"/>
    <property type="project" value="InterPro"/>
</dbReference>
<organism evidence="8 9">
    <name type="scientific">Armillaria novae-zelandiae</name>
    <dbReference type="NCBI Taxonomy" id="153914"/>
    <lineage>
        <taxon>Eukaryota</taxon>
        <taxon>Fungi</taxon>
        <taxon>Dikarya</taxon>
        <taxon>Basidiomycota</taxon>
        <taxon>Agaricomycotina</taxon>
        <taxon>Agaricomycetes</taxon>
        <taxon>Agaricomycetidae</taxon>
        <taxon>Agaricales</taxon>
        <taxon>Marasmiineae</taxon>
        <taxon>Physalacriaceae</taxon>
        <taxon>Armillaria</taxon>
    </lineage>
</organism>
<evidence type="ECO:0000256" key="2">
    <source>
        <dbReference type="ARBA" id="ARBA00010617"/>
    </source>
</evidence>